<dbReference type="SUPFAM" id="SSF46785">
    <property type="entry name" value="Winged helix' DNA-binding domain"/>
    <property type="match status" value="1"/>
</dbReference>
<evidence type="ECO:0000313" key="2">
    <source>
        <dbReference type="EMBL" id="WOK09553.1"/>
    </source>
</evidence>
<dbReference type="InterPro" id="IPR036388">
    <property type="entry name" value="WH-like_DNA-bd_sf"/>
</dbReference>
<gene>
    <name evidence="2" type="ORF">RT717_12980</name>
</gene>
<sequence>MGNASLGEFEEVVLLTAAVLYPEAYGIAIKKEIEIRLKRGVSVGAMRVALSRMEKKGFLKSEFGEATSVRGGKRKRYFKVTPAGKRALEQVMESRQLLWESIPKMAFDFKIT</sequence>
<dbReference type="InterPro" id="IPR005149">
    <property type="entry name" value="Tscrpt_reg_PadR_N"/>
</dbReference>
<keyword evidence="3" id="KW-1185">Reference proteome</keyword>
<name>A0ABZ0IWX8_9BACT</name>
<proteinExistence type="predicted"/>
<evidence type="ECO:0000259" key="1">
    <source>
        <dbReference type="Pfam" id="PF03551"/>
    </source>
</evidence>
<evidence type="ECO:0000313" key="3">
    <source>
        <dbReference type="Proteomes" id="UP001302349"/>
    </source>
</evidence>
<accession>A0ABZ0IWX8</accession>
<feature type="domain" description="Transcription regulator PadR N-terminal" evidence="1">
    <location>
        <begin position="23"/>
        <end position="90"/>
    </location>
</feature>
<dbReference type="Proteomes" id="UP001302349">
    <property type="component" value="Chromosome"/>
</dbReference>
<dbReference type="Gene3D" id="1.10.10.10">
    <property type="entry name" value="Winged helix-like DNA-binding domain superfamily/Winged helix DNA-binding domain"/>
    <property type="match status" value="1"/>
</dbReference>
<dbReference type="InterPro" id="IPR036390">
    <property type="entry name" value="WH_DNA-bd_sf"/>
</dbReference>
<protein>
    <submittedName>
        <fullName evidence="2">Helix-turn-helix transcriptional regulator</fullName>
    </submittedName>
</protein>
<reference evidence="2 3" key="1">
    <citation type="journal article" date="2023" name="Microbiol. Resour. Announc.">
        <title>Complete Genome Sequence of Imperialibacter roseus strain P4T.</title>
        <authorList>
            <person name="Tizabi D.R."/>
            <person name="Bachvaroff T."/>
            <person name="Hill R.T."/>
        </authorList>
    </citation>
    <scope>NUCLEOTIDE SEQUENCE [LARGE SCALE GENOMIC DNA]</scope>
    <source>
        <strain evidence="2 3">P4T</strain>
    </source>
</reference>
<dbReference type="EMBL" id="CP136051">
    <property type="protein sequence ID" value="WOK09553.1"/>
    <property type="molecule type" value="Genomic_DNA"/>
</dbReference>
<dbReference type="Pfam" id="PF03551">
    <property type="entry name" value="PadR"/>
    <property type="match status" value="1"/>
</dbReference>
<dbReference type="RefSeq" id="WP_152000160.1">
    <property type="nucleotide sequence ID" value="NZ_CP136051.1"/>
</dbReference>
<organism evidence="2 3">
    <name type="scientific">Imperialibacter roseus</name>
    <dbReference type="NCBI Taxonomy" id="1324217"/>
    <lineage>
        <taxon>Bacteria</taxon>
        <taxon>Pseudomonadati</taxon>
        <taxon>Bacteroidota</taxon>
        <taxon>Cytophagia</taxon>
        <taxon>Cytophagales</taxon>
        <taxon>Flammeovirgaceae</taxon>
        <taxon>Imperialibacter</taxon>
    </lineage>
</organism>